<dbReference type="OrthoDB" id="7356699at2"/>
<proteinExistence type="predicted"/>
<comment type="caution">
    <text evidence="2">The sequence shown here is derived from an EMBL/GenBank/DDBJ whole genome shotgun (WGS) entry which is preliminary data.</text>
</comment>
<dbReference type="EMBL" id="LWQU01000065">
    <property type="protein sequence ID" value="OAN59555.1"/>
    <property type="molecule type" value="Genomic_DNA"/>
</dbReference>
<gene>
    <name evidence="2" type="ORF">A6A05_07390</name>
</gene>
<keyword evidence="3" id="KW-1185">Reference proteome</keyword>
<dbReference type="AlphaFoldDB" id="A0A178MYS6"/>
<reference evidence="2 3" key="1">
    <citation type="submission" date="2016-04" db="EMBL/GenBank/DDBJ databases">
        <title>Draft genome sequence of freshwater magnetotactic bacteria Magnetospirillum marisnigri SP-1 and Magnetospirillum moscoviense BB-1.</title>
        <authorList>
            <person name="Koziaeva V."/>
            <person name="Dziuba M.V."/>
            <person name="Ivanov T.M."/>
            <person name="Kuznetsov B."/>
            <person name="Grouzdev D.S."/>
        </authorList>
    </citation>
    <scope>NUCLEOTIDE SEQUENCE [LARGE SCALE GENOMIC DNA]</scope>
    <source>
        <strain evidence="2 3">BB-1</strain>
    </source>
</reference>
<protein>
    <submittedName>
        <fullName evidence="2">Hemerythrin</fullName>
    </submittedName>
</protein>
<dbReference type="RefSeq" id="WP_068497496.1">
    <property type="nucleotide sequence ID" value="NZ_LWQU01000065.1"/>
</dbReference>
<name>A0A178MYS6_9PROT</name>
<dbReference type="InterPro" id="IPR012312">
    <property type="entry name" value="Hemerythrin-like"/>
</dbReference>
<accession>A0A178MYS6</accession>
<dbReference type="Gene3D" id="1.20.120.520">
    <property type="entry name" value="nmb1532 protein domain like"/>
    <property type="match status" value="1"/>
</dbReference>
<evidence type="ECO:0000313" key="2">
    <source>
        <dbReference type="EMBL" id="OAN59555.1"/>
    </source>
</evidence>
<dbReference type="Proteomes" id="UP000078543">
    <property type="component" value="Unassembled WGS sequence"/>
</dbReference>
<sequence>MLNQTQIGALLHQDHMSTIETLQGLEELLGKHRNTPAVDDDLRFQLKRLARTLKAEVEKHFGFEENHLFPVFVEQGETGIVMMLTHEHRSILPLALQVADIAVAAQEQGFTDETWRNFRDAGGELVEREIFHIQKEEMGLLAAISALVEPEVDARLAETYRQVVG</sequence>
<feature type="domain" description="Hemerythrin-like" evidence="1">
    <location>
        <begin position="9"/>
        <end position="143"/>
    </location>
</feature>
<dbReference type="STRING" id="1437059.A6A05_07390"/>
<organism evidence="2 3">
    <name type="scientific">Magnetospirillum moscoviense</name>
    <dbReference type="NCBI Taxonomy" id="1437059"/>
    <lineage>
        <taxon>Bacteria</taxon>
        <taxon>Pseudomonadati</taxon>
        <taxon>Pseudomonadota</taxon>
        <taxon>Alphaproteobacteria</taxon>
        <taxon>Rhodospirillales</taxon>
        <taxon>Rhodospirillaceae</taxon>
        <taxon>Magnetospirillum</taxon>
    </lineage>
</organism>
<evidence type="ECO:0000313" key="3">
    <source>
        <dbReference type="Proteomes" id="UP000078543"/>
    </source>
</evidence>
<evidence type="ECO:0000259" key="1">
    <source>
        <dbReference type="Pfam" id="PF01814"/>
    </source>
</evidence>
<dbReference type="Pfam" id="PF01814">
    <property type="entry name" value="Hemerythrin"/>
    <property type="match status" value="1"/>
</dbReference>